<accession>A0A1A8GAD0</accession>
<proteinExistence type="predicted"/>
<dbReference type="InterPro" id="IPR016054">
    <property type="entry name" value="LY6_UPA_recep-like"/>
</dbReference>
<gene>
    <name evidence="3" type="primary">Nfu_g_1_009229</name>
</gene>
<dbReference type="AlphaFoldDB" id="A0A1A8GAD0"/>
<evidence type="ECO:0000259" key="2">
    <source>
        <dbReference type="SMART" id="SM00134"/>
    </source>
</evidence>
<dbReference type="EMBL" id="HAEC01001835">
    <property type="protein sequence ID" value="SBQ69912.1"/>
    <property type="molecule type" value="Transcribed_RNA"/>
</dbReference>
<reference evidence="3" key="1">
    <citation type="submission" date="2016-05" db="EMBL/GenBank/DDBJ databases">
        <authorList>
            <person name="Senf B."/>
        </authorList>
    </citation>
    <scope>NUCLEOTIDE SEQUENCE</scope>
    <source>
        <tissue evidence="3">Brain</tissue>
    </source>
</reference>
<feature type="domain" description="UPAR/Ly6" evidence="2">
    <location>
        <begin position="19"/>
        <end position="88"/>
    </location>
</feature>
<keyword evidence="1" id="KW-0732">Signal</keyword>
<feature type="signal peptide" evidence="1">
    <location>
        <begin position="1"/>
        <end position="18"/>
    </location>
</feature>
<dbReference type="Gene3D" id="2.10.60.10">
    <property type="entry name" value="CD59"/>
    <property type="match status" value="1"/>
</dbReference>
<evidence type="ECO:0000313" key="3">
    <source>
        <dbReference type="EMBL" id="SBQ67324.1"/>
    </source>
</evidence>
<protein>
    <submittedName>
        <fullName evidence="3">Chromosome 2 SCAF15004, whole genome shotgun sequence, Uncharacterized protein</fullName>
    </submittedName>
</protein>
<dbReference type="SUPFAM" id="SSF57302">
    <property type="entry name" value="Snake toxin-like"/>
    <property type="match status" value="1"/>
</dbReference>
<dbReference type="EMBL" id="HAEB01020797">
    <property type="protein sequence ID" value="SBQ67324.1"/>
    <property type="molecule type" value="Transcribed_RNA"/>
</dbReference>
<feature type="chain" id="PRO_5015056622" evidence="1">
    <location>
        <begin position="19"/>
        <end position="97"/>
    </location>
</feature>
<dbReference type="InterPro" id="IPR045860">
    <property type="entry name" value="Snake_toxin-like_sf"/>
</dbReference>
<name>A0A1A8GAD0_9TELE</name>
<evidence type="ECO:0000256" key="1">
    <source>
        <dbReference type="SAM" id="SignalP"/>
    </source>
</evidence>
<organism evidence="3">
    <name type="scientific">Nothobranchius korthausae</name>
    <dbReference type="NCBI Taxonomy" id="1143690"/>
    <lineage>
        <taxon>Eukaryota</taxon>
        <taxon>Metazoa</taxon>
        <taxon>Chordata</taxon>
        <taxon>Craniata</taxon>
        <taxon>Vertebrata</taxon>
        <taxon>Euteleostomi</taxon>
        <taxon>Actinopterygii</taxon>
        <taxon>Neopterygii</taxon>
        <taxon>Teleostei</taxon>
        <taxon>Neoteleostei</taxon>
        <taxon>Acanthomorphata</taxon>
        <taxon>Ovalentaria</taxon>
        <taxon>Atherinomorphae</taxon>
        <taxon>Cyprinodontiformes</taxon>
        <taxon>Nothobranchiidae</taxon>
        <taxon>Nothobranchius</taxon>
    </lineage>
</organism>
<dbReference type="SMART" id="SM00134">
    <property type="entry name" value="LU"/>
    <property type="match status" value="1"/>
</dbReference>
<reference evidence="3" key="2">
    <citation type="submission" date="2017-09" db="EMBL/GenBank/DDBJ databases">
        <title>The genome of a short-lived fish provides insights into sex chromosome evolution and the genetic control of aging.</title>
        <authorList>
            <person name="Reichwald K."/>
            <person name="Felder M."/>
            <person name="Petzold A."/>
            <person name="Koch P."/>
            <person name="Groth M."/>
            <person name="Platzer M."/>
        </authorList>
    </citation>
    <scope>NUCLEOTIDE SEQUENCE</scope>
    <source>
        <tissue evidence="3">Brain</tissue>
    </source>
</reference>
<sequence length="97" mass="10060">MHLCGVLVLLTTLSAALGLRCYVCSGAKCNNTETCPPFSDRCASAEVEGIVVKSCLANSLCISPVSCCDQDLCNGAEPTGPGLMLLLLSSALFTLFL</sequence>